<organism evidence="2 3">
    <name type="scientific">Colletotrichum scovillei</name>
    <dbReference type="NCBI Taxonomy" id="1209932"/>
    <lineage>
        <taxon>Eukaryota</taxon>
        <taxon>Fungi</taxon>
        <taxon>Dikarya</taxon>
        <taxon>Ascomycota</taxon>
        <taxon>Pezizomycotina</taxon>
        <taxon>Sordariomycetes</taxon>
        <taxon>Hypocreomycetidae</taxon>
        <taxon>Glomerellales</taxon>
        <taxon>Glomerellaceae</taxon>
        <taxon>Colletotrichum</taxon>
        <taxon>Colletotrichum acutatum species complex</taxon>
    </lineage>
</organism>
<dbReference type="AlphaFoldDB" id="A0A9P7RDY4"/>
<keyword evidence="1" id="KW-1133">Transmembrane helix</keyword>
<gene>
    <name evidence="2" type="ORF">JMJ77_008206</name>
</gene>
<evidence type="ECO:0000256" key="1">
    <source>
        <dbReference type="SAM" id="Phobius"/>
    </source>
</evidence>
<sequence length="327" mass="37360">MAVDGSNCPEDSNSTDCLLRSLMHLLNEQKKAEDNETNWDPITFFFTLPVGILATIFAVTTVFQGILVAGKGRRKTNKRAIGKWHQATEWHWNWQDMSFESRAWVPILREETWNMRSDLKDDTDNEETAQRPSHLTRLTTVAVRIARHLGKALKSCFSWLPHSWTQKPLTWKQWVQNSQPKYEANPAATWVRFFEKVGLGYLDNPRYKSHLQLVTADYLPDDLIAAPAYGQVGAIIAAAAATGAQVKMTDDKSLYPVILGRQFQFDFRQHPTLEADDKKVAKKAIDDTIPRRMNEQEPISEAIQGDELVLQVCINFLRNPSAFLNCW</sequence>
<feature type="transmembrane region" description="Helical" evidence="1">
    <location>
        <begin position="44"/>
        <end position="69"/>
    </location>
</feature>
<keyword evidence="1" id="KW-0472">Membrane</keyword>
<evidence type="ECO:0000313" key="2">
    <source>
        <dbReference type="EMBL" id="KAG7055755.1"/>
    </source>
</evidence>
<comment type="caution">
    <text evidence="2">The sequence shown here is derived from an EMBL/GenBank/DDBJ whole genome shotgun (WGS) entry which is preliminary data.</text>
</comment>
<accession>A0A9P7RDY4</accession>
<dbReference type="Proteomes" id="UP000699042">
    <property type="component" value="Unassembled WGS sequence"/>
</dbReference>
<name>A0A9P7RDY4_9PEZI</name>
<reference evidence="2" key="1">
    <citation type="submission" date="2021-05" db="EMBL/GenBank/DDBJ databases">
        <title>Comparative genomics of three Colletotrichum scovillei strains and genetic complementation revealed genes involved fungal growth and virulence on chili pepper.</title>
        <authorList>
            <person name="Hsieh D.-K."/>
            <person name="Chuang S.-C."/>
            <person name="Chen C.-Y."/>
            <person name="Chao Y.-T."/>
            <person name="Lu M.-Y.J."/>
            <person name="Lee M.-H."/>
            <person name="Shih M.-C."/>
        </authorList>
    </citation>
    <scope>NUCLEOTIDE SEQUENCE</scope>
    <source>
        <strain evidence="2">Coll-153</strain>
    </source>
</reference>
<keyword evidence="3" id="KW-1185">Reference proteome</keyword>
<protein>
    <submittedName>
        <fullName evidence="2">Uncharacterized protein</fullName>
    </submittedName>
</protein>
<proteinExistence type="predicted"/>
<evidence type="ECO:0000313" key="3">
    <source>
        <dbReference type="Proteomes" id="UP000699042"/>
    </source>
</evidence>
<dbReference type="EMBL" id="JAESDN010000002">
    <property type="protein sequence ID" value="KAG7055755.1"/>
    <property type="molecule type" value="Genomic_DNA"/>
</dbReference>
<keyword evidence="1" id="KW-0812">Transmembrane</keyword>